<feature type="compositionally biased region" description="Low complexity" evidence="1">
    <location>
        <begin position="217"/>
        <end position="228"/>
    </location>
</feature>
<keyword evidence="4" id="KW-1185">Reference proteome</keyword>
<reference evidence="4" key="1">
    <citation type="submission" date="2016-07" db="EMBL/GenBank/DDBJ databases">
        <title>Frankia sp. NRRL B-16219 Genome sequencing.</title>
        <authorList>
            <person name="Ghodhbane-Gtari F."/>
            <person name="Swanson E."/>
            <person name="Gueddou A."/>
            <person name="Louati M."/>
            <person name="Nouioui I."/>
            <person name="Hezbri K."/>
            <person name="Abebe-Akele F."/>
            <person name="Simpson S."/>
            <person name="Morris K."/>
            <person name="Thomas K."/>
            <person name="Gtari M."/>
            <person name="Tisa L.S."/>
        </authorList>
    </citation>
    <scope>NUCLEOTIDE SEQUENCE [LARGE SCALE GENOMIC DNA]</scope>
    <source>
        <strain evidence="4">NRRL B-16219</strain>
    </source>
</reference>
<gene>
    <name evidence="3" type="ORF">BBK14_09860</name>
</gene>
<dbReference type="Proteomes" id="UP000179769">
    <property type="component" value="Unassembled WGS sequence"/>
</dbReference>
<dbReference type="GO" id="GO:0016491">
    <property type="term" value="F:oxidoreductase activity"/>
    <property type="evidence" value="ECO:0007669"/>
    <property type="project" value="InterPro"/>
</dbReference>
<dbReference type="CDD" id="cd06193">
    <property type="entry name" value="siderophore_interacting"/>
    <property type="match status" value="1"/>
</dbReference>
<dbReference type="InterPro" id="IPR017927">
    <property type="entry name" value="FAD-bd_FR_type"/>
</dbReference>
<dbReference type="Pfam" id="PF04954">
    <property type="entry name" value="SIP"/>
    <property type="match status" value="1"/>
</dbReference>
<dbReference type="InterPro" id="IPR039261">
    <property type="entry name" value="FNR_nucleotide-bd"/>
</dbReference>
<evidence type="ECO:0000313" key="3">
    <source>
        <dbReference type="EMBL" id="OHV45055.1"/>
    </source>
</evidence>
<comment type="caution">
    <text evidence="3">The sequence shown here is derived from an EMBL/GenBank/DDBJ whole genome shotgun (WGS) entry which is preliminary data.</text>
</comment>
<sequence length="283" mass="30269">MTDDSPTDSPAHPRRGPLALLDRVLLRARVDSVDALARRTRRIVLAGPALAGLTWTPGQNVTLFPQDPTRLNSWRQGPRDIKRSYSVWEYHPAGRLTLAVYDHGGDSPGAAWARGVAPGDEAIITKPDGRLVARSDASFHLFVGDDTAAVPFGAILRGLPASAQVRGVFECDGPADALLLPRAGDLAWSYRHGAPAAGSPLLPAALADLDLPDPRDPVTSTSTSIDIGSGSGSDGRTGRPVAYVAGEARTCQAVRRHLVSERGWERRQVIVQPFWTPGKRGMD</sequence>
<dbReference type="InterPro" id="IPR007037">
    <property type="entry name" value="SIP_rossman_dom"/>
</dbReference>
<organism evidence="3 4">
    <name type="scientific">Parafrankia soli</name>
    <dbReference type="NCBI Taxonomy" id="2599596"/>
    <lineage>
        <taxon>Bacteria</taxon>
        <taxon>Bacillati</taxon>
        <taxon>Actinomycetota</taxon>
        <taxon>Actinomycetes</taxon>
        <taxon>Frankiales</taxon>
        <taxon>Frankiaceae</taxon>
        <taxon>Parafrankia</taxon>
    </lineage>
</organism>
<protein>
    <submittedName>
        <fullName evidence="3">NADPH-dependent ferric siderophore reductase</fullName>
    </submittedName>
</protein>
<dbReference type="InterPro" id="IPR013113">
    <property type="entry name" value="SIP_FAD-bd"/>
</dbReference>
<dbReference type="EMBL" id="MAXA01000014">
    <property type="protein sequence ID" value="OHV45055.1"/>
    <property type="molecule type" value="Genomic_DNA"/>
</dbReference>
<dbReference type="Gene3D" id="3.40.50.80">
    <property type="entry name" value="Nucleotide-binding domain of ferredoxin-NADP reductase (FNR) module"/>
    <property type="match status" value="1"/>
</dbReference>
<evidence type="ECO:0000313" key="4">
    <source>
        <dbReference type="Proteomes" id="UP000179769"/>
    </source>
</evidence>
<dbReference type="PROSITE" id="PS51384">
    <property type="entry name" value="FAD_FR"/>
    <property type="match status" value="1"/>
</dbReference>
<accession>A0A1S1RI40</accession>
<dbReference type="PANTHER" id="PTHR30157:SF0">
    <property type="entry name" value="NADPH-DEPENDENT FERRIC-CHELATE REDUCTASE"/>
    <property type="match status" value="1"/>
</dbReference>
<dbReference type="AlphaFoldDB" id="A0A1S1RI40"/>
<proteinExistence type="predicted"/>
<name>A0A1S1RI40_9ACTN</name>
<feature type="domain" description="FAD-binding FR-type" evidence="2">
    <location>
        <begin position="23"/>
        <end position="134"/>
    </location>
</feature>
<evidence type="ECO:0000259" key="2">
    <source>
        <dbReference type="PROSITE" id="PS51384"/>
    </source>
</evidence>
<dbReference type="OrthoDB" id="3745257at2"/>
<dbReference type="SUPFAM" id="SSF63380">
    <property type="entry name" value="Riboflavin synthase domain-like"/>
    <property type="match status" value="1"/>
</dbReference>
<dbReference type="Gene3D" id="2.40.30.10">
    <property type="entry name" value="Translation factors"/>
    <property type="match status" value="1"/>
</dbReference>
<dbReference type="Pfam" id="PF08021">
    <property type="entry name" value="FAD_binding_9"/>
    <property type="match status" value="1"/>
</dbReference>
<evidence type="ECO:0000256" key="1">
    <source>
        <dbReference type="SAM" id="MobiDB-lite"/>
    </source>
</evidence>
<dbReference type="InterPro" id="IPR039374">
    <property type="entry name" value="SIP_fam"/>
</dbReference>
<dbReference type="InterPro" id="IPR017938">
    <property type="entry name" value="Riboflavin_synthase-like_b-brl"/>
</dbReference>
<dbReference type="RefSeq" id="WP_071059746.1">
    <property type="nucleotide sequence ID" value="NZ_MAXA01000014.1"/>
</dbReference>
<dbReference type="PANTHER" id="PTHR30157">
    <property type="entry name" value="FERRIC REDUCTASE, NADPH-DEPENDENT"/>
    <property type="match status" value="1"/>
</dbReference>
<feature type="region of interest" description="Disordered" evidence="1">
    <location>
        <begin position="214"/>
        <end position="237"/>
    </location>
</feature>